<organism evidence="1 2">
    <name type="scientific">Bodo saltans</name>
    <name type="common">Flagellated protozoan</name>
    <dbReference type="NCBI Taxonomy" id="75058"/>
    <lineage>
        <taxon>Eukaryota</taxon>
        <taxon>Discoba</taxon>
        <taxon>Euglenozoa</taxon>
        <taxon>Kinetoplastea</taxon>
        <taxon>Metakinetoplastina</taxon>
        <taxon>Eubodonida</taxon>
        <taxon>Bodonidae</taxon>
        <taxon>Bodo</taxon>
    </lineage>
</organism>
<dbReference type="VEuPathDB" id="TriTrypDB:BSAL_77840"/>
<proteinExistence type="predicted"/>
<name>A0A0S4IZU2_BODSA</name>
<accession>A0A0S4IZU2</accession>
<keyword evidence="2" id="KW-1185">Reference proteome</keyword>
<evidence type="ECO:0000313" key="2">
    <source>
        <dbReference type="Proteomes" id="UP000051952"/>
    </source>
</evidence>
<dbReference type="EMBL" id="CYKH01000755">
    <property type="protein sequence ID" value="CUG33369.1"/>
    <property type="molecule type" value="Genomic_DNA"/>
</dbReference>
<dbReference type="AlphaFoldDB" id="A0A0S4IZU2"/>
<dbReference type="Proteomes" id="UP000051952">
    <property type="component" value="Unassembled WGS sequence"/>
</dbReference>
<gene>
    <name evidence="1" type="ORF">BSAL_77840</name>
</gene>
<protein>
    <submittedName>
        <fullName evidence="1">GPI-anchored surface protein, putative</fullName>
    </submittedName>
</protein>
<evidence type="ECO:0000313" key="1">
    <source>
        <dbReference type="EMBL" id="CUG33369.1"/>
    </source>
</evidence>
<sequence length="356" mass="39389">MWSLDLGELLGGGSQAPSLVPSSKSFQQTSKFIAAPHVPLTEKAEEESTSSAWVATSIVPCPLSDVAGVSCTVPELSAVYQFRTWKPTKRHRGGEQDNTPLASEGAVNEWRPNFLSALSTLQHHPQWYTMIHQHNGSTNTNSPFMVALNALVEHMVTAPSTLFAPQTITLIAQLLFHHLAPPAHQHNSSPRIASVSHVPDISVESLFAKISWRRFQASMMWKPAGSVFYLPDSTKCDSHHRETTALTSALITCWEEQQQSSTDQSSVSPSRLFLAFLVKETGQSSDKNPSQGKSDLFEFPFLHDALTTSFLFPFIVAEHNENRHDRLSNRNVFALETEGQTIPLHLAVLLDAFLTH</sequence>
<reference evidence="2" key="1">
    <citation type="submission" date="2015-09" db="EMBL/GenBank/DDBJ databases">
        <authorList>
            <consortium name="Pathogen Informatics"/>
        </authorList>
    </citation>
    <scope>NUCLEOTIDE SEQUENCE [LARGE SCALE GENOMIC DNA]</scope>
    <source>
        <strain evidence="2">Lake Konstanz</strain>
    </source>
</reference>